<dbReference type="InterPro" id="IPR055270">
    <property type="entry name" value="Glyco_tran_10_C"/>
</dbReference>
<dbReference type="AlphaFoldDB" id="A0A2G8LMV8"/>
<evidence type="ECO:0000256" key="7">
    <source>
        <dbReference type="ARBA" id="ARBA00022968"/>
    </source>
</evidence>
<feature type="domain" description="Fucosyltransferase N-terminal" evidence="13">
    <location>
        <begin position="150"/>
        <end position="231"/>
    </location>
</feature>
<keyword evidence="6 11" id="KW-0812">Transmembrane</keyword>
<keyword evidence="7" id="KW-0735">Signal-anchor</keyword>
<dbReference type="EMBL" id="MRZV01000028">
    <property type="protein sequence ID" value="PIK61596.1"/>
    <property type="molecule type" value="Genomic_DNA"/>
</dbReference>
<dbReference type="Pfam" id="PF17039">
    <property type="entry name" value="Glyco_tran_10_N"/>
    <property type="match status" value="1"/>
</dbReference>
<evidence type="ECO:0000256" key="8">
    <source>
        <dbReference type="ARBA" id="ARBA00022989"/>
    </source>
</evidence>
<organism evidence="14 15">
    <name type="scientific">Stichopus japonicus</name>
    <name type="common">Sea cucumber</name>
    <dbReference type="NCBI Taxonomy" id="307972"/>
    <lineage>
        <taxon>Eukaryota</taxon>
        <taxon>Metazoa</taxon>
        <taxon>Echinodermata</taxon>
        <taxon>Eleutherozoa</taxon>
        <taxon>Echinozoa</taxon>
        <taxon>Holothuroidea</taxon>
        <taxon>Aspidochirotacea</taxon>
        <taxon>Aspidochirotida</taxon>
        <taxon>Stichopodidae</taxon>
        <taxon>Apostichopus</taxon>
    </lineage>
</organism>
<dbReference type="PANTHER" id="PTHR11929">
    <property type="entry name" value="ALPHA- 1,3 -FUCOSYLTRANSFERASE"/>
    <property type="match status" value="1"/>
</dbReference>
<comment type="subcellular location">
    <subcellularLocation>
        <location evidence="11">Golgi apparatus</location>
        <location evidence="11">Golgi stack membrane</location>
        <topology evidence="11">Single-pass type II membrane protein</topology>
    </subcellularLocation>
    <subcellularLocation>
        <location evidence="1">Membrane</location>
        <topology evidence="1">Single-pass membrane protein</topology>
    </subcellularLocation>
</comment>
<dbReference type="EC" id="2.4.1.-" evidence="11"/>
<dbReference type="InterPro" id="IPR038577">
    <property type="entry name" value="GT10-like_C_sf"/>
</dbReference>
<keyword evidence="11" id="KW-0333">Golgi apparatus</keyword>
<keyword evidence="9 11" id="KW-0472">Membrane</keyword>
<evidence type="ECO:0000256" key="9">
    <source>
        <dbReference type="ARBA" id="ARBA00023136"/>
    </source>
</evidence>
<dbReference type="Proteomes" id="UP000230750">
    <property type="component" value="Unassembled WGS sequence"/>
</dbReference>
<keyword evidence="10" id="KW-0325">Glycoprotein</keyword>
<dbReference type="UniPathway" id="UPA00378"/>
<evidence type="ECO:0000256" key="6">
    <source>
        <dbReference type="ARBA" id="ARBA00022692"/>
    </source>
</evidence>
<evidence type="ECO:0000256" key="5">
    <source>
        <dbReference type="ARBA" id="ARBA00022679"/>
    </source>
</evidence>
<feature type="transmembrane region" description="Helical" evidence="11">
    <location>
        <begin position="6"/>
        <end position="27"/>
    </location>
</feature>
<dbReference type="SUPFAM" id="SSF53756">
    <property type="entry name" value="UDP-Glycosyltransferase/glycogen phosphorylase"/>
    <property type="match status" value="1"/>
</dbReference>
<evidence type="ECO:0000256" key="3">
    <source>
        <dbReference type="ARBA" id="ARBA00008919"/>
    </source>
</evidence>
<dbReference type="Gene3D" id="3.40.50.11660">
    <property type="entry name" value="Glycosyl transferase family 10, C-terminal domain"/>
    <property type="match status" value="1"/>
</dbReference>
<evidence type="ECO:0000256" key="11">
    <source>
        <dbReference type="RuleBase" id="RU003832"/>
    </source>
</evidence>
<dbReference type="PANTHER" id="PTHR11929:SF145">
    <property type="entry name" value="ALPHA-(1,3)-FUCOSYLTRANSFERASE FUT-1"/>
    <property type="match status" value="1"/>
</dbReference>
<dbReference type="InterPro" id="IPR001503">
    <property type="entry name" value="Glyco_trans_10"/>
</dbReference>
<evidence type="ECO:0000256" key="2">
    <source>
        <dbReference type="ARBA" id="ARBA00004922"/>
    </source>
</evidence>
<feature type="domain" description="Fucosyltransferase C-terminal" evidence="12">
    <location>
        <begin position="255"/>
        <end position="440"/>
    </location>
</feature>
<sequence length="478" mass="55914">MILSKLYSVILMVCFLFLVSLLVTNRYTEISFDDRMKEDLRRLKMVKKFDKIERTTDGDKVKPLIANYQKSNLFRAARRNVRWNKNGRNLLAKLSTNRVKITAYSIRQHYPLPPENAVLKVAWFSMRTFWKERHYPVMFPCDTGKVILSKADQDISKLREVDVVLFAGGFENEELWRQLREERDPGQLWLFNTDESPLTAKTHIPPYRYRDITFNITFTYRSNADIKVPYGFFVRNESLSSIPNGNQVNFHERSPKLAAWMSSHCDTIAWNRTGFVWDLSRYIPIDKYGSCGNLTCGNSNKYWERVVNNQCKRILRKYKFHFALENSCCAEYISEKFWNILRHYDAIPVVIGAPKEDYERIAPPNSFIYAADFDSMEKLAEYLQTVASDPEKFNSYFQWKYEGQVRGNHEKQRRIGYSAANCRILEYLQTPNLTQARHDLHGPSWLGGVQNAVTGRYLKVTVTVGTTTFKIDLIGLTY</sequence>
<dbReference type="GO" id="GO:0046920">
    <property type="term" value="F:alpha-(1-&gt;3)-fucosyltransferase activity"/>
    <property type="evidence" value="ECO:0007669"/>
    <property type="project" value="TreeGrafter"/>
</dbReference>
<proteinExistence type="inferred from homology"/>
<dbReference type="OrthoDB" id="427096at2759"/>
<evidence type="ECO:0000313" key="15">
    <source>
        <dbReference type="Proteomes" id="UP000230750"/>
    </source>
</evidence>
<evidence type="ECO:0000256" key="4">
    <source>
        <dbReference type="ARBA" id="ARBA00022676"/>
    </source>
</evidence>
<evidence type="ECO:0000256" key="1">
    <source>
        <dbReference type="ARBA" id="ARBA00004167"/>
    </source>
</evidence>
<gene>
    <name evidence="14" type="ORF">BSL78_01414</name>
</gene>
<dbReference type="STRING" id="307972.A0A2G8LMV8"/>
<keyword evidence="15" id="KW-1185">Reference proteome</keyword>
<keyword evidence="5 11" id="KW-0808">Transferase</keyword>
<dbReference type="FunFam" id="3.40.50.11660:FF:000004">
    <property type="entry name" value="Glycoprotein 3-alpha-L-fucosyltransferase A"/>
    <property type="match status" value="1"/>
</dbReference>
<evidence type="ECO:0000313" key="14">
    <source>
        <dbReference type="EMBL" id="PIK61596.1"/>
    </source>
</evidence>
<keyword evidence="8 11" id="KW-1133">Transmembrane helix</keyword>
<evidence type="ECO:0000256" key="10">
    <source>
        <dbReference type="ARBA" id="ARBA00023180"/>
    </source>
</evidence>
<comment type="pathway">
    <text evidence="2">Protein modification; protein glycosylation.</text>
</comment>
<dbReference type="GO" id="GO:0032580">
    <property type="term" value="C:Golgi cisterna membrane"/>
    <property type="evidence" value="ECO:0007669"/>
    <property type="project" value="UniProtKB-SubCell"/>
</dbReference>
<protein>
    <recommendedName>
        <fullName evidence="11">Fucosyltransferase</fullName>
        <ecNumber evidence="11">2.4.1.-</ecNumber>
    </recommendedName>
</protein>
<reference evidence="14 15" key="1">
    <citation type="journal article" date="2017" name="PLoS Biol.">
        <title>The sea cucumber genome provides insights into morphological evolution and visceral regeneration.</title>
        <authorList>
            <person name="Zhang X."/>
            <person name="Sun L."/>
            <person name="Yuan J."/>
            <person name="Sun Y."/>
            <person name="Gao Y."/>
            <person name="Zhang L."/>
            <person name="Li S."/>
            <person name="Dai H."/>
            <person name="Hamel J.F."/>
            <person name="Liu C."/>
            <person name="Yu Y."/>
            <person name="Liu S."/>
            <person name="Lin W."/>
            <person name="Guo K."/>
            <person name="Jin S."/>
            <person name="Xu P."/>
            <person name="Storey K.B."/>
            <person name="Huan P."/>
            <person name="Zhang T."/>
            <person name="Zhou Y."/>
            <person name="Zhang J."/>
            <person name="Lin C."/>
            <person name="Li X."/>
            <person name="Xing L."/>
            <person name="Huo D."/>
            <person name="Sun M."/>
            <person name="Wang L."/>
            <person name="Mercier A."/>
            <person name="Li F."/>
            <person name="Yang H."/>
            <person name="Xiang J."/>
        </authorList>
    </citation>
    <scope>NUCLEOTIDE SEQUENCE [LARGE SCALE GENOMIC DNA]</scope>
    <source>
        <strain evidence="14">Shaxun</strain>
        <tissue evidence="14">Muscle</tissue>
    </source>
</reference>
<evidence type="ECO:0000259" key="12">
    <source>
        <dbReference type="Pfam" id="PF00852"/>
    </source>
</evidence>
<dbReference type="InterPro" id="IPR031481">
    <property type="entry name" value="Glyco_tran_10_N"/>
</dbReference>
<keyword evidence="4 11" id="KW-0328">Glycosyltransferase</keyword>
<accession>A0A2G8LMV8</accession>
<name>A0A2G8LMV8_STIJA</name>
<comment type="caution">
    <text evidence="14">The sequence shown here is derived from an EMBL/GenBank/DDBJ whole genome shotgun (WGS) entry which is preliminary data.</text>
</comment>
<comment type="similarity">
    <text evidence="3 11">Belongs to the glycosyltransferase 10 family.</text>
</comment>
<evidence type="ECO:0000259" key="13">
    <source>
        <dbReference type="Pfam" id="PF17039"/>
    </source>
</evidence>
<dbReference type="Pfam" id="PF00852">
    <property type="entry name" value="Glyco_transf_10"/>
    <property type="match status" value="1"/>
</dbReference>